<keyword evidence="2 4" id="KW-0378">Hydrolase</keyword>
<dbReference type="PANTHER" id="PTHR42884">
    <property type="entry name" value="PROPROTEIN CONVERTASE SUBTILISIN/KEXIN-RELATED"/>
    <property type="match status" value="1"/>
</dbReference>
<dbReference type="InterPro" id="IPR023828">
    <property type="entry name" value="Peptidase_S8_Ser-AS"/>
</dbReference>
<evidence type="ECO:0000313" key="6">
    <source>
        <dbReference type="EMBL" id="AFA40078.1"/>
    </source>
</evidence>
<evidence type="ECO:0000259" key="5">
    <source>
        <dbReference type="Pfam" id="PF00082"/>
    </source>
</evidence>
<evidence type="ECO:0000256" key="1">
    <source>
        <dbReference type="ARBA" id="ARBA00022670"/>
    </source>
</evidence>
<keyword evidence="1 4" id="KW-0645">Protease</keyword>
<evidence type="ECO:0000256" key="3">
    <source>
        <dbReference type="ARBA" id="ARBA00022825"/>
    </source>
</evidence>
<dbReference type="SUPFAM" id="SSF52743">
    <property type="entry name" value="Subtilisin-like"/>
    <property type="match status" value="1"/>
</dbReference>
<proteinExistence type="inferred from homology"/>
<organism evidence="6 7">
    <name type="scientific">Pyrobaculum oguniense (strain DSM 13380 / JCM 10595 / TE7)</name>
    <dbReference type="NCBI Taxonomy" id="698757"/>
    <lineage>
        <taxon>Archaea</taxon>
        <taxon>Thermoproteota</taxon>
        <taxon>Thermoprotei</taxon>
        <taxon>Thermoproteales</taxon>
        <taxon>Thermoproteaceae</taxon>
        <taxon>Pyrobaculum</taxon>
    </lineage>
</organism>
<protein>
    <submittedName>
        <fullName evidence="6">Protease</fullName>
    </submittedName>
</protein>
<comment type="similarity">
    <text evidence="4">Belongs to the peptidase S8 family.</text>
</comment>
<dbReference type="InterPro" id="IPR000209">
    <property type="entry name" value="Peptidase_S8/S53_dom"/>
</dbReference>
<dbReference type="Gene3D" id="3.40.50.200">
    <property type="entry name" value="Peptidase S8/S53 domain"/>
    <property type="match status" value="2"/>
</dbReference>
<dbReference type="eggNOG" id="arCOG00704">
    <property type="taxonomic scope" value="Archaea"/>
</dbReference>
<dbReference type="GO" id="GO:0016485">
    <property type="term" value="P:protein processing"/>
    <property type="evidence" value="ECO:0007669"/>
    <property type="project" value="TreeGrafter"/>
</dbReference>
<dbReference type="PROSITE" id="PS00136">
    <property type="entry name" value="SUBTILASE_ASP"/>
    <property type="match status" value="1"/>
</dbReference>
<dbReference type="GO" id="GO:0016020">
    <property type="term" value="C:membrane"/>
    <property type="evidence" value="ECO:0007669"/>
    <property type="project" value="TreeGrafter"/>
</dbReference>
<evidence type="ECO:0000313" key="7">
    <source>
        <dbReference type="Proteomes" id="UP000009062"/>
    </source>
</evidence>
<keyword evidence="3 4" id="KW-0720">Serine protease</keyword>
<sequence>MHYIKPSLKTVLLFVLIVATIVSAQAVGVMRNPDSPPTLVKFVGNLTGADERFITVVVLKKGVPSDVAERIYSAVSQMYTREFALNVRGKSIAVREVRVSNLVKDREGRYVFKVFDRLVNVERAIAPFRDYVERIAFKPIPNTLEKLPDLLPGDKAIAPTNAIIRDLIGVSQVESRYGVTGRGINIAVVDTGVDYGHPDLTPGLVFWQGAYKGDTIREPLVLDADQQQVLLLQDVISVTNGSTTFIYVGGRYYTVLVPWSVSVYPPCDYYTLPTSFANQFANGSKFGVTYMYRYDGIKIVGVLMMRQRGADYYTHVLVDVNRNCDFSDEIATAPPYTNPYGRGGLLRYLSNRVIAPDYNRNGYPDDSLGVAGGFFYDFGWWFSYPGEIHPGWDRQGRWLSIFYDFDGHGTAAASAAAGRGVVMYNISGLGVVRLRGMAPEAGIIGVKGLWMGNVEVGMLWAAGFDVDPYTGRIYYTGSKRAHIISNSWGISTFIYDFGAFGYDFESIFVAGLALPGFLDPRYPGILIVHAGGNGGPGYGTITSPGASVGVLTVGASTSTHFAYAYSKMSPSLAGLYMSGAGWSSDEIISWALRGPTVVGYNKPDVVNVGAFGFTADVVPFNYTIFGGTSYATPLTAGVAALVYQVLGPNADPSRVKAVIVSTADWLRYDVASSGSGRVNAYRAVSLARLLTGQNAGKYELLVSSNSLWSNYMSKASNIWYWQWCDNIPSYMLWSVGTELTVTDCRAPSSATTRIDVSLFFGDVPQGGSRSISFTITNPTNRTVEVQLSPRQFIVSRTQVFERRLSLAPNVSSNRTYILFTSSNLTATYRYVAFIVSIPYSSVDPDNNYRLNLRTRVWIHLWRADTNSNGRPDPDEMVLVNYGYNYYGWNLATIANPTARLAGNRGIVVSVDLVRGPDTPSSQAVPLVPVKITVVYIDTASDPWVSASPSTARISPGGSATFTLRVAPPSTAIPTTYIGEVIIVNNVTSIMSIPYTFNVYTTVGTTEKLVSLGSGNRWPFANQLGSANDWAWRYEAGDWRWFFAKPVSDNGLAFLFEARWINPDTSLIAYAIGPDGQFAGSYYGQGASWHDYLGSGVFVWVNTGAGSIQNAKRVVIFPAVEYRDGLYPHSKPETGVFTFVVRTGEFDGRGGAFEPFNATLRLIPATSKLPATAVSGGSFAIRFSLPYIAGPIYAFATRPFTPRLDIDQNYAGASYYMSPSYISGTYPSGTPFTFQLSAYLSGVSGQRVDISALFEVRMPSLPVVYRWYNSYYRETDWYLFEDWIRLLR</sequence>
<dbReference type="InterPro" id="IPR023827">
    <property type="entry name" value="Peptidase_S8_Asp-AS"/>
</dbReference>
<dbReference type="HOGENOM" id="CLU_265166_0_0_2"/>
<dbReference type="Proteomes" id="UP000009062">
    <property type="component" value="Chromosome"/>
</dbReference>
<feature type="domain" description="Peptidase S8/S53" evidence="5">
    <location>
        <begin position="181"/>
        <end position="664"/>
    </location>
</feature>
<accession>H6QB81</accession>
<evidence type="ECO:0000256" key="4">
    <source>
        <dbReference type="RuleBase" id="RU003355"/>
    </source>
</evidence>
<dbReference type="InterPro" id="IPR036852">
    <property type="entry name" value="Peptidase_S8/S53_dom_sf"/>
</dbReference>
<dbReference type="GO" id="GO:0004252">
    <property type="term" value="F:serine-type endopeptidase activity"/>
    <property type="evidence" value="ECO:0007669"/>
    <property type="project" value="InterPro"/>
</dbReference>
<dbReference type="EMBL" id="CP003316">
    <property type="protein sequence ID" value="AFA40078.1"/>
    <property type="molecule type" value="Genomic_DNA"/>
</dbReference>
<dbReference type="PROSITE" id="PS00138">
    <property type="entry name" value="SUBTILASE_SER"/>
    <property type="match status" value="1"/>
</dbReference>
<dbReference type="PROSITE" id="PS51892">
    <property type="entry name" value="SUBTILASE"/>
    <property type="match status" value="1"/>
</dbReference>
<dbReference type="PANTHER" id="PTHR42884:SF14">
    <property type="entry name" value="NEUROENDOCRINE CONVERTASE 1"/>
    <property type="match status" value="1"/>
</dbReference>
<dbReference type="InterPro" id="IPR015500">
    <property type="entry name" value="Peptidase_S8_subtilisin-rel"/>
</dbReference>
<dbReference type="Pfam" id="PF00082">
    <property type="entry name" value="Peptidase_S8"/>
    <property type="match status" value="1"/>
</dbReference>
<evidence type="ECO:0000256" key="2">
    <source>
        <dbReference type="ARBA" id="ARBA00022801"/>
    </source>
</evidence>
<dbReference type="PRINTS" id="PR00723">
    <property type="entry name" value="SUBTILISIN"/>
</dbReference>
<dbReference type="STRING" id="698757.Pogu_2051"/>
<reference evidence="6 7" key="1">
    <citation type="journal article" date="2012" name="Stand. Genomic Sci.">
        <title>Complete genome sequence of Pyrobaculum oguniense.</title>
        <authorList>
            <person name="Bernick D.L."/>
            <person name="Karplus K."/>
            <person name="Lui L.M."/>
            <person name="Coker J.K."/>
            <person name="Murphy J.N."/>
            <person name="Chan P.P."/>
            <person name="Cozen A.E."/>
            <person name="Lowe T.M."/>
        </authorList>
    </citation>
    <scope>NUCLEOTIDE SEQUENCE [LARGE SCALE GENOMIC DNA]</scope>
    <source>
        <strain evidence="6 7">TE7</strain>
    </source>
</reference>
<dbReference type="KEGG" id="pog:Pogu_2051"/>
<gene>
    <name evidence="6" type="ordered locus">Pogu_2051</name>
</gene>
<keyword evidence="7" id="KW-1185">Reference proteome</keyword>
<name>H6QB81_PYROT</name>